<evidence type="ECO:0000256" key="3">
    <source>
        <dbReference type="ARBA" id="ARBA00022691"/>
    </source>
</evidence>
<dbReference type="InterPro" id="IPR050953">
    <property type="entry name" value="N4_N6_ade-DNA_methylase"/>
</dbReference>
<dbReference type="GO" id="GO:0008170">
    <property type="term" value="F:N-methyltransferase activity"/>
    <property type="evidence" value="ECO:0007669"/>
    <property type="project" value="InterPro"/>
</dbReference>
<dbReference type="SUPFAM" id="SSF53335">
    <property type="entry name" value="S-adenosyl-L-methionine-dependent methyltransferases"/>
    <property type="match status" value="1"/>
</dbReference>
<dbReference type="Gene3D" id="3.40.50.150">
    <property type="entry name" value="Vaccinia Virus protein VP39"/>
    <property type="match status" value="1"/>
</dbReference>
<feature type="domain" description="DNA methylase adenine-specific" evidence="5">
    <location>
        <begin position="9"/>
        <end position="235"/>
    </location>
</feature>
<dbReference type="Proteomes" id="UP000767446">
    <property type="component" value="Unassembled WGS sequence"/>
</dbReference>
<dbReference type="EMBL" id="JADQBC010000012">
    <property type="protein sequence ID" value="MBR8826821.1"/>
    <property type="molecule type" value="Genomic_DNA"/>
</dbReference>
<dbReference type="PANTHER" id="PTHR33841:SF5">
    <property type="entry name" value="DNA METHYLASE (MODIFICATION METHYLASE) (METHYLTRANSFERASE)-RELATED"/>
    <property type="match status" value="1"/>
</dbReference>
<organism evidence="6 7">
    <name type="scientific">Gomphosphaeria aponina SAG 52.96 = DSM 107014</name>
    <dbReference type="NCBI Taxonomy" id="1521640"/>
    <lineage>
        <taxon>Bacteria</taxon>
        <taxon>Bacillati</taxon>
        <taxon>Cyanobacteriota</taxon>
        <taxon>Cyanophyceae</taxon>
        <taxon>Oscillatoriophycideae</taxon>
        <taxon>Chroococcales</taxon>
        <taxon>Gomphosphaeriaceae</taxon>
        <taxon>Gomphosphaeria</taxon>
    </lineage>
</organism>
<sequence length="498" mass="56857">MAKSLEKWQFGDFQTPEELAKRATKLLREKHKIFPDLIIEPTCGKGAFLRASLSEFKYSKIVGFDISEKYVEEAKSSLSKYLNSGNATVCAEDFFSMDWNAFLADFSGYILVIGNPPWVTSSDLSILNSNNLPSKSNFQSRRGMEAITGSGNFDISEWMLLQHAQWLTKREGTIALLCKYSVARKVIKQVRKKLGNRFSAFIYLIDAKAFFGASVAACFFVLSTNGDDSSDCKVYNDLKSPHMLHVISERDGLILKDTAKYEKWKHLSGQDLRYTWRSGIKHDCSKVMELEQVENGLFLNGMGQKYFLEKEYLYPLLKSSDIGNSRTNSYRKLVLVTQKSVGDDTSIIKNLAPNTWQYLLEHDELLKRRKSSIYKNKPRYSIFGVGEYSFKKWKIAVSGLYKKLNFCIIKPIDNRAVMLDDTVNFLSFEAEEEANFILSLITSKASLEFLDSMIFWDEKRPITIDILKRLSLKAVAKELGLLERYLQLAEVLRANSSG</sequence>
<gene>
    <name evidence="6" type="ORF">DSM107014_02780</name>
</gene>
<dbReference type="Pfam" id="PF02384">
    <property type="entry name" value="N6_Mtase"/>
    <property type="match status" value="1"/>
</dbReference>
<dbReference type="InterPro" id="IPR029063">
    <property type="entry name" value="SAM-dependent_MTases_sf"/>
</dbReference>
<dbReference type="AlphaFoldDB" id="A0A941GVG1"/>
<keyword evidence="1 6" id="KW-0489">Methyltransferase</keyword>
<dbReference type="GO" id="GO:0032259">
    <property type="term" value="P:methylation"/>
    <property type="evidence" value="ECO:0007669"/>
    <property type="project" value="UniProtKB-KW"/>
</dbReference>
<dbReference type="GO" id="GO:0009307">
    <property type="term" value="P:DNA restriction-modification system"/>
    <property type="evidence" value="ECO:0007669"/>
    <property type="project" value="UniProtKB-KW"/>
</dbReference>
<dbReference type="GO" id="GO:0009007">
    <property type="term" value="F:site-specific DNA-methyltransferase (adenine-specific) activity"/>
    <property type="evidence" value="ECO:0007669"/>
    <property type="project" value="UniProtKB-EC"/>
</dbReference>
<proteinExistence type="predicted"/>
<dbReference type="PRINTS" id="PR00507">
    <property type="entry name" value="N12N6MTFRASE"/>
</dbReference>
<accession>A0A941GVG1</accession>
<evidence type="ECO:0000313" key="6">
    <source>
        <dbReference type="EMBL" id="MBR8826821.1"/>
    </source>
</evidence>
<dbReference type="GO" id="GO:0003677">
    <property type="term" value="F:DNA binding"/>
    <property type="evidence" value="ECO:0007669"/>
    <property type="project" value="InterPro"/>
</dbReference>
<reference evidence="6" key="1">
    <citation type="submission" date="2021-02" db="EMBL/GenBank/DDBJ databases">
        <title>Metagenome analyses of Stigonema ocellatum DSM 106950, Chlorogloea purpurea SAG 13.99 and Gomphosphaeria aponina DSM 107014.</title>
        <authorList>
            <person name="Marter P."/>
            <person name="Huang S."/>
        </authorList>
    </citation>
    <scope>NUCLEOTIDE SEQUENCE</scope>
    <source>
        <strain evidence="6">JP213</strain>
    </source>
</reference>
<protein>
    <submittedName>
        <fullName evidence="6">Methyltransferase domain-containing protein</fullName>
    </submittedName>
</protein>
<evidence type="ECO:0000259" key="5">
    <source>
        <dbReference type="Pfam" id="PF02384"/>
    </source>
</evidence>
<dbReference type="InterPro" id="IPR003356">
    <property type="entry name" value="DNA_methylase_A-5"/>
</dbReference>
<evidence type="ECO:0000256" key="4">
    <source>
        <dbReference type="ARBA" id="ARBA00022747"/>
    </source>
</evidence>
<keyword evidence="2" id="KW-0808">Transferase</keyword>
<evidence type="ECO:0000256" key="2">
    <source>
        <dbReference type="ARBA" id="ARBA00022679"/>
    </source>
</evidence>
<keyword evidence="4" id="KW-0680">Restriction system</keyword>
<evidence type="ECO:0000313" key="7">
    <source>
        <dbReference type="Proteomes" id="UP000767446"/>
    </source>
</evidence>
<dbReference type="PANTHER" id="PTHR33841">
    <property type="entry name" value="DNA METHYLTRANSFERASE YEEA-RELATED"/>
    <property type="match status" value="1"/>
</dbReference>
<comment type="caution">
    <text evidence="6">The sequence shown here is derived from an EMBL/GenBank/DDBJ whole genome shotgun (WGS) entry which is preliminary data.</text>
</comment>
<name>A0A941GVG1_9CHRO</name>
<dbReference type="InterPro" id="IPR002052">
    <property type="entry name" value="DNA_methylase_N6_adenine_CS"/>
</dbReference>
<keyword evidence="3" id="KW-0949">S-adenosyl-L-methionine</keyword>
<evidence type="ECO:0000256" key="1">
    <source>
        <dbReference type="ARBA" id="ARBA00022603"/>
    </source>
</evidence>
<dbReference type="PROSITE" id="PS00092">
    <property type="entry name" value="N6_MTASE"/>
    <property type="match status" value="1"/>
</dbReference>